<proteinExistence type="predicted"/>
<dbReference type="RefSeq" id="WP_172697219.1">
    <property type="nucleotide sequence ID" value="NZ_WKPR01000003.1"/>
</dbReference>
<evidence type="ECO:0000313" key="2">
    <source>
        <dbReference type="Proteomes" id="UP000434475"/>
    </source>
</evidence>
<comment type="caution">
    <text evidence="1">The sequence shown here is derived from an EMBL/GenBank/DDBJ whole genome shotgun (WGS) entry which is preliminary data.</text>
</comment>
<dbReference type="EMBL" id="WKPR01000003">
    <property type="protein sequence ID" value="MSB18456.1"/>
    <property type="molecule type" value="Genomic_DNA"/>
</dbReference>
<dbReference type="Proteomes" id="UP000434475">
    <property type="component" value="Unassembled WGS sequence"/>
</dbReference>
<evidence type="ECO:0000313" key="1">
    <source>
        <dbReference type="EMBL" id="MSB18456.1"/>
    </source>
</evidence>
<accession>A0A6I2QZR1</accession>
<organism evidence="1 2">
    <name type="scientific">Flavonifractor plautii</name>
    <name type="common">Fusobacterium plautii</name>
    <dbReference type="NCBI Taxonomy" id="292800"/>
    <lineage>
        <taxon>Bacteria</taxon>
        <taxon>Bacillati</taxon>
        <taxon>Bacillota</taxon>
        <taxon>Clostridia</taxon>
        <taxon>Eubacteriales</taxon>
        <taxon>Oscillospiraceae</taxon>
        <taxon>Flavonifractor</taxon>
    </lineage>
</organism>
<gene>
    <name evidence="1" type="ORF">GKE97_02870</name>
</gene>
<name>A0A6I2QZR1_FLAPL</name>
<reference evidence="1 2" key="1">
    <citation type="journal article" date="2019" name="Nat. Med.">
        <title>A library of human gut bacterial isolates paired with longitudinal multiomics data enables mechanistic microbiome research.</title>
        <authorList>
            <person name="Poyet M."/>
            <person name="Groussin M."/>
            <person name="Gibbons S.M."/>
            <person name="Avila-Pacheco J."/>
            <person name="Jiang X."/>
            <person name="Kearney S.M."/>
            <person name="Perrotta A.R."/>
            <person name="Berdy B."/>
            <person name="Zhao S."/>
            <person name="Lieberman T.D."/>
            <person name="Swanson P.K."/>
            <person name="Smith M."/>
            <person name="Roesemann S."/>
            <person name="Alexander J.E."/>
            <person name="Rich S.A."/>
            <person name="Livny J."/>
            <person name="Vlamakis H."/>
            <person name="Clish C."/>
            <person name="Bullock K."/>
            <person name="Deik A."/>
            <person name="Scott J."/>
            <person name="Pierce K.A."/>
            <person name="Xavier R.J."/>
            <person name="Alm E.J."/>
        </authorList>
    </citation>
    <scope>NUCLEOTIDE SEQUENCE [LARGE SCALE GENOMIC DNA]</scope>
    <source>
        <strain evidence="1 2">BIOML-A2</strain>
    </source>
</reference>
<dbReference type="AlphaFoldDB" id="A0A6I2QZR1"/>
<sequence>MVTFDICKGNPGALAFVMEAYERDMFTAEQCFQRMERAGITGDKLYMLWNDCCGRDVGLALETMMCMPTPEIVRHINYEQGRGLPITKN</sequence>
<protein>
    <submittedName>
        <fullName evidence="1">Uncharacterized protein</fullName>
    </submittedName>
</protein>